<evidence type="ECO:0000313" key="2">
    <source>
        <dbReference type="EMBL" id="ROP30542.1"/>
    </source>
</evidence>
<evidence type="ECO:0000313" key="3">
    <source>
        <dbReference type="Proteomes" id="UP000271683"/>
    </source>
</evidence>
<dbReference type="InterPro" id="IPR013320">
    <property type="entry name" value="ConA-like_dom_sf"/>
</dbReference>
<feature type="signal peptide" evidence="1">
    <location>
        <begin position="1"/>
        <end position="24"/>
    </location>
</feature>
<dbReference type="PROSITE" id="PS51318">
    <property type="entry name" value="TAT"/>
    <property type="match status" value="1"/>
</dbReference>
<proteinExistence type="predicted"/>
<dbReference type="SUPFAM" id="SSF49899">
    <property type="entry name" value="Concanavalin A-like lectins/glucanases"/>
    <property type="match status" value="1"/>
</dbReference>
<organism evidence="2 3">
    <name type="scientific">Couchioplanes caeruleus</name>
    <dbReference type="NCBI Taxonomy" id="56438"/>
    <lineage>
        <taxon>Bacteria</taxon>
        <taxon>Bacillati</taxon>
        <taxon>Actinomycetota</taxon>
        <taxon>Actinomycetes</taxon>
        <taxon>Micromonosporales</taxon>
        <taxon>Micromonosporaceae</taxon>
        <taxon>Couchioplanes</taxon>
    </lineage>
</organism>
<dbReference type="InterPro" id="IPR006311">
    <property type="entry name" value="TAT_signal"/>
</dbReference>
<feature type="chain" id="PRO_5038558431" evidence="1">
    <location>
        <begin position="25"/>
        <end position="273"/>
    </location>
</feature>
<protein>
    <submittedName>
        <fullName evidence="2">Concanavalin A-like lectin/glucanase superfamily protein</fullName>
    </submittedName>
</protein>
<dbReference type="GO" id="GO:0030246">
    <property type="term" value="F:carbohydrate binding"/>
    <property type="evidence" value="ECO:0007669"/>
    <property type="project" value="UniProtKB-KW"/>
</dbReference>
<dbReference type="Gene3D" id="2.60.120.200">
    <property type="match status" value="1"/>
</dbReference>
<dbReference type="OrthoDB" id="5506986at2"/>
<accession>A0A3N1GJT6</accession>
<sequence length="273" mass="27798">MRSRRAFVFVALAGLLAAVIAAPAAPAGSASVTAAPASGEAALRTAAARAVLAVAAAARAAGGTFVARYTFDGGRTSGIRDESGRGHTLRLIAGNGGTVRVVPHRSGQALRFPAKCRTTSNCPHAALQSASSAALNPGTRPISFGAAVLLARSQTTRGQNIVQKGYSSTSSQYKLQIDGAAGNPSCVFHGAGTGLKIARSSVSVADGSWHTVECRRTPTALTVLVDGAVRGNRAISARLSVANNRPLSIGGKGAYADNDQFHGIIDDVWVRIG</sequence>
<dbReference type="EMBL" id="RJKL01000001">
    <property type="protein sequence ID" value="ROP30542.1"/>
    <property type="molecule type" value="Genomic_DNA"/>
</dbReference>
<keyword evidence="1" id="KW-0732">Signal</keyword>
<evidence type="ECO:0000256" key="1">
    <source>
        <dbReference type="SAM" id="SignalP"/>
    </source>
</evidence>
<dbReference type="AlphaFoldDB" id="A0A3N1GJT6"/>
<comment type="caution">
    <text evidence="2">The sequence shown here is derived from an EMBL/GenBank/DDBJ whole genome shotgun (WGS) entry which is preliminary data.</text>
</comment>
<dbReference type="Pfam" id="PF13385">
    <property type="entry name" value="Laminin_G_3"/>
    <property type="match status" value="1"/>
</dbReference>
<name>A0A3N1GJT6_9ACTN</name>
<reference evidence="2 3" key="1">
    <citation type="submission" date="2018-11" db="EMBL/GenBank/DDBJ databases">
        <title>Sequencing the genomes of 1000 actinobacteria strains.</title>
        <authorList>
            <person name="Klenk H.-P."/>
        </authorList>
    </citation>
    <scope>NUCLEOTIDE SEQUENCE [LARGE SCALE GENOMIC DNA]</scope>
    <source>
        <strain evidence="2 3">DSM 43634</strain>
    </source>
</reference>
<dbReference type="Proteomes" id="UP000271683">
    <property type="component" value="Unassembled WGS sequence"/>
</dbReference>
<keyword evidence="2" id="KW-0430">Lectin</keyword>
<dbReference type="RefSeq" id="WP_084556366.1">
    <property type="nucleotide sequence ID" value="NZ_RJKL01000001.1"/>
</dbReference>
<gene>
    <name evidence="2" type="ORF">EDD30_3399</name>
</gene>